<evidence type="ECO:0000313" key="9">
    <source>
        <dbReference type="EMBL" id="CAE0680836.1"/>
    </source>
</evidence>
<dbReference type="InterPro" id="IPR004827">
    <property type="entry name" value="bZIP"/>
</dbReference>
<keyword evidence="5" id="KW-0804">Transcription</keyword>
<accession>A0A7S3ZEA2</accession>
<feature type="domain" description="BZIP" evidence="8">
    <location>
        <begin position="166"/>
        <end position="229"/>
    </location>
</feature>
<reference evidence="9" key="1">
    <citation type="submission" date="2021-01" db="EMBL/GenBank/DDBJ databases">
        <authorList>
            <person name="Corre E."/>
            <person name="Pelletier E."/>
            <person name="Niang G."/>
            <person name="Scheremetjew M."/>
            <person name="Finn R."/>
            <person name="Kale V."/>
            <person name="Holt S."/>
            <person name="Cochrane G."/>
            <person name="Meng A."/>
            <person name="Brown T."/>
            <person name="Cohen L."/>
        </authorList>
    </citation>
    <scope>NUCLEOTIDE SEQUENCE</scope>
    <source>
        <strain evidence="9">CCCM811</strain>
    </source>
</reference>
<dbReference type="PROSITE" id="PS00036">
    <property type="entry name" value="BZIP_BASIC"/>
    <property type="match status" value="1"/>
</dbReference>
<evidence type="ECO:0000256" key="5">
    <source>
        <dbReference type="ARBA" id="ARBA00023163"/>
    </source>
</evidence>
<dbReference type="GO" id="GO:0005634">
    <property type="term" value="C:nucleus"/>
    <property type="evidence" value="ECO:0007669"/>
    <property type="project" value="UniProtKB-SubCell"/>
</dbReference>
<evidence type="ECO:0000256" key="4">
    <source>
        <dbReference type="ARBA" id="ARBA00023125"/>
    </source>
</evidence>
<evidence type="ECO:0000256" key="3">
    <source>
        <dbReference type="ARBA" id="ARBA00023015"/>
    </source>
</evidence>
<organism evidence="9">
    <name type="scientific">Lotharella globosa</name>
    <dbReference type="NCBI Taxonomy" id="91324"/>
    <lineage>
        <taxon>Eukaryota</taxon>
        <taxon>Sar</taxon>
        <taxon>Rhizaria</taxon>
        <taxon>Cercozoa</taxon>
        <taxon>Chlorarachniophyceae</taxon>
        <taxon>Lotharella</taxon>
    </lineage>
</organism>
<evidence type="ECO:0000259" key="8">
    <source>
        <dbReference type="PROSITE" id="PS50217"/>
    </source>
</evidence>
<keyword evidence="6" id="KW-0539">Nucleus</keyword>
<dbReference type="SUPFAM" id="SSF57959">
    <property type="entry name" value="Leucine zipper domain"/>
    <property type="match status" value="1"/>
</dbReference>
<evidence type="ECO:0000256" key="2">
    <source>
        <dbReference type="ARBA" id="ARBA00007163"/>
    </source>
</evidence>
<dbReference type="EMBL" id="HBIV01046721">
    <property type="protein sequence ID" value="CAE0680836.1"/>
    <property type="molecule type" value="Transcribed_RNA"/>
</dbReference>
<feature type="coiled-coil region" evidence="7">
    <location>
        <begin position="184"/>
        <end position="232"/>
    </location>
</feature>
<evidence type="ECO:0000256" key="7">
    <source>
        <dbReference type="SAM" id="Coils"/>
    </source>
</evidence>
<protein>
    <recommendedName>
        <fullName evidence="8">BZIP domain-containing protein</fullName>
    </recommendedName>
</protein>
<evidence type="ECO:0000256" key="6">
    <source>
        <dbReference type="ARBA" id="ARBA00023242"/>
    </source>
</evidence>
<name>A0A7S3ZEA2_9EUKA</name>
<proteinExistence type="inferred from homology"/>
<keyword evidence="4" id="KW-0238">DNA-binding</keyword>
<dbReference type="SMART" id="SM00338">
    <property type="entry name" value="BRLZ"/>
    <property type="match status" value="1"/>
</dbReference>
<dbReference type="PANTHER" id="PTHR47416:SF8">
    <property type="entry name" value="BASIC-LEUCINE ZIPPER TRANSCRIPTION FACTOR E-RELATED"/>
    <property type="match status" value="1"/>
</dbReference>
<dbReference type="PROSITE" id="PS50217">
    <property type="entry name" value="BZIP"/>
    <property type="match status" value="1"/>
</dbReference>
<dbReference type="GO" id="GO:0003677">
    <property type="term" value="F:DNA binding"/>
    <property type="evidence" value="ECO:0007669"/>
    <property type="project" value="UniProtKB-KW"/>
</dbReference>
<comment type="similarity">
    <text evidence="2">Belongs to the bZIP family.</text>
</comment>
<dbReference type="InterPro" id="IPR046347">
    <property type="entry name" value="bZIP_sf"/>
</dbReference>
<comment type="subcellular location">
    <subcellularLocation>
        <location evidence="1">Nucleus</location>
    </subcellularLocation>
</comment>
<dbReference type="Gene3D" id="1.20.5.170">
    <property type="match status" value="1"/>
</dbReference>
<dbReference type="CDD" id="cd14704">
    <property type="entry name" value="bZIP_HY5-like"/>
    <property type="match status" value="1"/>
</dbReference>
<keyword evidence="7" id="KW-0175">Coiled coil</keyword>
<gene>
    <name evidence="9" type="ORF">LGLO00237_LOCUS32623</name>
</gene>
<keyword evidence="3" id="KW-0805">Transcription regulation</keyword>
<dbReference type="Pfam" id="PF00170">
    <property type="entry name" value="bZIP_1"/>
    <property type="match status" value="1"/>
</dbReference>
<evidence type="ECO:0000256" key="1">
    <source>
        <dbReference type="ARBA" id="ARBA00004123"/>
    </source>
</evidence>
<dbReference type="PANTHER" id="PTHR47416">
    <property type="entry name" value="BASIC-LEUCINE ZIPPER TRANSCRIPTION FACTOR F-RELATED"/>
    <property type="match status" value="1"/>
</dbReference>
<sequence>MSSQPGAGLAAPGLSESTLMAVPLEFSKPAEGRDPIKIPLASPLKLHGLCASSGSLGARSGSRQVLGNNPFERQLAGANLRLKRAQLALLKKPQGVSERKALAVAQQAFSKAWQLSLSHQGFKPPPTIPEHSVAPLQGRMNNVSNMAKGLTGWETKSMHAGMLQSNLAKQGKRQRNRVSATKYRLRKKAYVQELEARVASLENEVGTIRAAMARLQSENTILRSNLAFLRKLLESTGPQPEVATAAMVTSTPTACMLQTDGFFSTSNTVVNNNPLSPSTCAKLQQTFAVGEAPRVGFLINNS</sequence>
<dbReference type="AlphaFoldDB" id="A0A7S3ZEA2"/>
<dbReference type="GO" id="GO:0003700">
    <property type="term" value="F:DNA-binding transcription factor activity"/>
    <property type="evidence" value="ECO:0007669"/>
    <property type="project" value="InterPro"/>
</dbReference>